<sequence length="65" mass="7507">MANGWKSREQIMKDYGYSEGKSTNSMQLTQITLHIPYNLSENAKREAERAGYRLNDYTLKAIHPS</sequence>
<reference evidence="1 2" key="1">
    <citation type="submission" date="2017-05" db="EMBL/GenBank/DDBJ databases">
        <authorList>
            <person name="Lin X.B."/>
            <person name="Stothard P."/>
            <person name="Tasseva G."/>
            <person name="Walter J."/>
        </authorList>
    </citation>
    <scope>NUCLEOTIDE SEQUENCE [LARGE SCALE GENOMIC DNA]</scope>
    <source>
        <strain evidence="1 2">105n</strain>
    </source>
</reference>
<dbReference type="EMBL" id="NGPX01000097">
    <property type="protein sequence ID" value="OYS91859.1"/>
    <property type="molecule type" value="Genomic_DNA"/>
</dbReference>
<dbReference type="AlphaFoldDB" id="A0AB73PDA3"/>
<evidence type="ECO:0000313" key="2">
    <source>
        <dbReference type="Proteomes" id="UP000216681"/>
    </source>
</evidence>
<proteinExistence type="predicted"/>
<protein>
    <submittedName>
        <fullName evidence="1">Uncharacterized protein</fullName>
    </submittedName>
</protein>
<organism evidence="1 2">
    <name type="scientific">Limosilactobacillus reuteri</name>
    <name type="common">Lactobacillus reuteri</name>
    <dbReference type="NCBI Taxonomy" id="1598"/>
    <lineage>
        <taxon>Bacteria</taxon>
        <taxon>Bacillati</taxon>
        <taxon>Bacillota</taxon>
        <taxon>Bacilli</taxon>
        <taxon>Lactobacillales</taxon>
        <taxon>Lactobacillaceae</taxon>
        <taxon>Limosilactobacillus</taxon>
    </lineage>
</organism>
<evidence type="ECO:0000313" key="1">
    <source>
        <dbReference type="EMBL" id="OYS91859.1"/>
    </source>
</evidence>
<dbReference type="Proteomes" id="UP000216681">
    <property type="component" value="Unassembled WGS sequence"/>
</dbReference>
<accession>A0AB73PDA3</accession>
<gene>
    <name evidence="1" type="ORF">CBG15_10495</name>
</gene>
<name>A0AB73PDA3_LIMRT</name>
<comment type="caution">
    <text evidence="1">The sequence shown here is derived from an EMBL/GenBank/DDBJ whole genome shotgun (WGS) entry which is preliminary data.</text>
</comment>
<reference evidence="1 2" key="2">
    <citation type="submission" date="2017-09" db="EMBL/GenBank/DDBJ databases">
        <title>Tripartite evolution among Lactobacillus johnsonii, Lactobacillus taiwanensis, Lactobacillus reuteri and their rodent host.</title>
        <authorList>
            <person name="Wang T."/>
            <person name="Knowles S."/>
            <person name="Cheng C."/>
        </authorList>
    </citation>
    <scope>NUCLEOTIDE SEQUENCE [LARGE SCALE GENOMIC DNA]</scope>
    <source>
        <strain evidence="1 2">105n</strain>
    </source>
</reference>